<evidence type="ECO:0000313" key="2">
    <source>
        <dbReference type="Proteomes" id="UP000284763"/>
    </source>
</evidence>
<protein>
    <submittedName>
        <fullName evidence="1">Uncharacterized protein</fullName>
    </submittedName>
</protein>
<name>A0A3R7XIQ2_9EURY</name>
<proteinExistence type="predicted"/>
<feature type="non-terminal residue" evidence="1">
    <location>
        <position position="1"/>
    </location>
</feature>
<dbReference type="AlphaFoldDB" id="A0A3R7XIQ2"/>
<gene>
    <name evidence="1" type="ORF">D5R95_02650</name>
</gene>
<organism evidence="1 2">
    <name type="scientific">Methanosalsum natronophilum</name>
    <dbReference type="NCBI Taxonomy" id="768733"/>
    <lineage>
        <taxon>Archaea</taxon>
        <taxon>Methanobacteriati</taxon>
        <taxon>Methanobacteriota</taxon>
        <taxon>Stenosarchaea group</taxon>
        <taxon>Methanomicrobia</taxon>
        <taxon>Methanosarcinales</taxon>
        <taxon>Methanosarcinaceae</taxon>
        <taxon>Methanosalsum</taxon>
    </lineage>
</organism>
<evidence type="ECO:0000313" key="1">
    <source>
        <dbReference type="EMBL" id="RQD88914.1"/>
    </source>
</evidence>
<comment type="caution">
    <text evidence="1">The sequence shown here is derived from an EMBL/GenBank/DDBJ whole genome shotgun (WGS) entry which is preliminary data.</text>
</comment>
<dbReference type="EMBL" id="QZAB01000177">
    <property type="protein sequence ID" value="RQD88914.1"/>
    <property type="molecule type" value="Genomic_DNA"/>
</dbReference>
<dbReference type="Gene3D" id="3.40.50.10700">
    <property type="entry name" value="AF0625-like"/>
    <property type="match status" value="1"/>
</dbReference>
<accession>A0A3R7XIQ2</accession>
<sequence length="247" mass="28520">YQIKYIDYNLISHAVERTKPDFAFFDKKNLPIKEQKKIENILTLLGIEIIGESEIREMSTIPWSFFSLIRNIANSYKPDSFVKISHILKKQLSSLDLPICYESSSTNKKIHKLEINKNLVDEVNKCGLEELQISLEKLPVIYIIESDGDINNYFFAFNENNICLNLKAKITYECIQILKKHYETKHDLAEGAIYIKKQRFNPKMAQELGVEPGPMFGKLASGNTVKVNTKIITPEMVNDTYTTKIYL</sequence>
<dbReference type="Proteomes" id="UP000284763">
    <property type="component" value="Unassembled WGS sequence"/>
</dbReference>
<reference evidence="1 2" key="1">
    <citation type="submission" date="2018-08" db="EMBL/GenBank/DDBJ databases">
        <title>The metabolism and importance of syntrophic acetate oxidation coupled to methane or sulfide production in haloalkaline environments.</title>
        <authorList>
            <person name="Timmers P.H.A."/>
            <person name="Vavourakis C.D."/>
            <person name="Sorokin D.Y."/>
            <person name="Sinninghe Damste J.S."/>
            <person name="Muyzer G."/>
            <person name="Stams A.J.M."/>
            <person name="Plugge C.M."/>
        </authorList>
    </citation>
    <scope>NUCLEOTIDE SEQUENCE [LARGE SCALE GENOMIC DNA]</scope>
    <source>
        <strain evidence="1">MSAO_Arc3</strain>
    </source>
</reference>